<dbReference type="GO" id="GO:0016787">
    <property type="term" value="F:hydrolase activity"/>
    <property type="evidence" value="ECO:0007669"/>
    <property type="project" value="UniProtKB-KW"/>
</dbReference>
<accession>A0ABU8HC07</accession>
<dbReference type="SUPFAM" id="SSF53474">
    <property type="entry name" value="alpha/beta-Hydrolases"/>
    <property type="match status" value="1"/>
</dbReference>
<dbReference type="Pfam" id="PF00326">
    <property type="entry name" value="Peptidase_S9"/>
    <property type="match status" value="1"/>
</dbReference>
<dbReference type="InterPro" id="IPR011659">
    <property type="entry name" value="WD40"/>
</dbReference>
<dbReference type="Pfam" id="PF07676">
    <property type="entry name" value="PD40"/>
    <property type="match status" value="1"/>
</dbReference>
<dbReference type="Gene3D" id="2.120.10.30">
    <property type="entry name" value="TolB, C-terminal domain"/>
    <property type="match status" value="1"/>
</dbReference>
<keyword evidence="5" id="KW-1185">Reference proteome</keyword>
<dbReference type="SUPFAM" id="SSF69304">
    <property type="entry name" value="Tricorn protease N-terminal domain"/>
    <property type="match status" value="1"/>
</dbReference>
<keyword evidence="1 4" id="KW-0378">Hydrolase</keyword>
<reference evidence="4 5" key="1">
    <citation type="journal article" date="2018" name="J. Microbiol.">
        <title>Bacillus spongiae sp. nov., isolated from sponge of Jeju Island.</title>
        <authorList>
            <person name="Lee G.E."/>
            <person name="Im W.T."/>
            <person name="Park J.S."/>
        </authorList>
    </citation>
    <scope>NUCLEOTIDE SEQUENCE [LARGE SCALE GENOMIC DNA]</scope>
    <source>
        <strain evidence="4 5">135PIL107-10</strain>
    </source>
</reference>
<dbReference type="PANTHER" id="PTHR42776:SF27">
    <property type="entry name" value="DIPEPTIDYL PEPTIDASE FAMILY MEMBER 6"/>
    <property type="match status" value="1"/>
</dbReference>
<comment type="caution">
    <text evidence="4">The sequence shown here is derived from an EMBL/GenBank/DDBJ whole genome shotgun (WGS) entry which is preliminary data.</text>
</comment>
<sequence>MVIYKKPDVEQFLRAYTIQDFVLNNDESQLVFSTNISGKFNLWGMDLPNQFPYPLTFNDQNCKGLCYDKDGNFIIAAFDHNGDENSQLYMITPDGGQLNPVRTSEGHQYSLPILSDDGNRLYYTSNKDDSTYLKSYCYHIDTGDEETVISGDAAATYLVDVSPNEKSFVFLKFYSTTHIPAYVKLDEEVIPLTPESSEQHSVTDVIYTSESDIYFITNCDEDFSYIAKFNIEEKEFSKVVSLEGQDFKTIKYDKKQHLLYLVSESGVEDQLYSYDIDTAKLTELESPVGIINKVEVTRQGNVYLVGTSATNPSNIYRKKVNEQCWDKLTNNRILGMNEEQLVNPEVISYPSFDGLEIEALYYKANSSTSNGHVILWPHGGPQYAERKTFIGVFQYLLSEGYSIFTPNFRGSTGYGSAFTKMVEGDWGQGPRLDNIEGLEFLFRNGLADREKVFVMGGSFGGYMALLLHGRHPEYFKAIVDICGPSDLLSFIETVPDHWKPMVTQIVGDPNKDKDKLIEYSPITYLENMSKPMLVIQGANDPRVVKEESDQIVAVLTEKGRDIEYMVLEDEGHGLTKKENELKVYRAINEFFTKHL</sequence>
<evidence type="ECO:0000259" key="3">
    <source>
        <dbReference type="Pfam" id="PF00326"/>
    </source>
</evidence>
<keyword evidence="2" id="KW-0645">Protease</keyword>
<keyword evidence="2" id="KW-0720">Serine protease</keyword>
<proteinExistence type="predicted"/>
<dbReference type="EMBL" id="JBBAXC010000004">
    <property type="protein sequence ID" value="MEI5906751.1"/>
    <property type="molecule type" value="Genomic_DNA"/>
</dbReference>
<dbReference type="Gene3D" id="3.40.50.1820">
    <property type="entry name" value="alpha/beta hydrolase"/>
    <property type="match status" value="1"/>
</dbReference>
<evidence type="ECO:0000256" key="1">
    <source>
        <dbReference type="ARBA" id="ARBA00022801"/>
    </source>
</evidence>
<evidence type="ECO:0000256" key="2">
    <source>
        <dbReference type="ARBA" id="ARBA00022825"/>
    </source>
</evidence>
<dbReference type="InterPro" id="IPR011042">
    <property type="entry name" value="6-blade_b-propeller_TolB-like"/>
</dbReference>
<gene>
    <name evidence="4" type="ORF">WAK64_06730</name>
</gene>
<dbReference type="PANTHER" id="PTHR42776">
    <property type="entry name" value="SERINE PEPTIDASE S9 FAMILY MEMBER"/>
    <property type="match status" value="1"/>
</dbReference>
<name>A0ABU8HC07_9BACI</name>
<dbReference type="InterPro" id="IPR029058">
    <property type="entry name" value="AB_hydrolase_fold"/>
</dbReference>
<dbReference type="Proteomes" id="UP001312865">
    <property type="component" value="Unassembled WGS sequence"/>
</dbReference>
<evidence type="ECO:0000313" key="5">
    <source>
        <dbReference type="Proteomes" id="UP001312865"/>
    </source>
</evidence>
<dbReference type="RefSeq" id="WP_336586183.1">
    <property type="nucleotide sequence ID" value="NZ_JBBAXC010000004.1"/>
</dbReference>
<organism evidence="4 5">
    <name type="scientific">Bacillus spongiae</name>
    <dbReference type="NCBI Taxonomy" id="2683610"/>
    <lineage>
        <taxon>Bacteria</taxon>
        <taxon>Bacillati</taxon>
        <taxon>Bacillota</taxon>
        <taxon>Bacilli</taxon>
        <taxon>Bacillales</taxon>
        <taxon>Bacillaceae</taxon>
        <taxon>Bacillus</taxon>
    </lineage>
</organism>
<dbReference type="InterPro" id="IPR001375">
    <property type="entry name" value="Peptidase_S9_cat"/>
</dbReference>
<protein>
    <submittedName>
        <fullName evidence="4">S9 family peptidase</fullName>
        <ecNumber evidence="4">3.4.-.-</ecNumber>
    </submittedName>
</protein>
<evidence type="ECO:0000313" key="4">
    <source>
        <dbReference type="EMBL" id="MEI5906751.1"/>
    </source>
</evidence>
<dbReference type="EC" id="3.4.-.-" evidence="4"/>
<feature type="domain" description="Peptidase S9 prolyl oligopeptidase catalytic" evidence="3">
    <location>
        <begin position="392"/>
        <end position="595"/>
    </location>
</feature>